<reference evidence="1" key="1">
    <citation type="submission" date="2014-07" db="EMBL/GenBank/DDBJ databases">
        <title>Methanogenic archaea and the global carbon cycle.</title>
        <authorList>
            <person name="Henriksen J.R."/>
            <person name="Luke J."/>
            <person name="Reinhart S."/>
            <person name="Benedict M.N."/>
            <person name="Youngblut N.D."/>
            <person name="Metcalf M.E."/>
            <person name="Whitaker R.J."/>
            <person name="Metcalf W.W."/>
        </authorList>
    </citation>
    <scope>NUCLEOTIDE SEQUENCE [LARGE SCALE GENOMIC DNA]</scope>
    <source>
        <strain evidence="1">3</strain>
    </source>
</reference>
<organism evidence="1 2">
    <name type="scientific">Methanosarcina barkeri 3</name>
    <dbReference type="NCBI Taxonomy" id="1434107"/>
    <lineage>
        <taxon>Archaea</taxon>
        <taxon>Methanobacteriati</taxon>
        <taxon>Methanobacteriota</taxon>
        <taxon>Stenosarchaea group</taxon>
        <taxon>Methanomicrobia</taxon>
        <taxon>Methanosarcinales</taxon>
        <taxon>Methanosarcinaceae</taxon>
        <taxon>Methanosarcina</taxon>
    </lineage>
</organism>
<protein>
    <submittedName>
        <fullName evidence="1">Uncharacterized protein</fullName>
    </submittedName>
</protein>
<sequence>MFSIAVSILSILFSIPSILVRISWSVVRVSSPHTFNNIRNDLESVLFISCDTLKMPVKVQISIKLKAARFASH</sequence>
<gene>
    <name evidence="1" type="ORF">MSBR3_0441</name>
</gene>
<dbReference type="HOGENOM" id="CLU_2695736_0_0_2"/>
<proteinExistence type="predicted"/>
<dbReference type="EMBL" id="CP009517">
    <property type="protein sequence ID" value="AKB81019.1"/>
    <property type="molecule type" value="Genomic_DNA"/>
</dbReference>
<accession>A0A0E3SFD4</accession>
<dbReference type="KEGG" id="mbak:MSBR3_0441"/>
<dbReference type="AlphaFoldDB" id="A0A0E3SFD4"/>
<evidence type="ECO:0000313" key="1">
    <source>
        <dbReference type="EMBL" id="AKB81019.1"/>
    </source>
</evidence>
<evidence type="ECO:0000313" key="2">
    <source>
        <dbReference type="Proteomes" id="UP000033066"/>
    </source>
</evidence>
<dbReference type="Proteomes" id="UP000033066">
    <property type="component" value="Chromosome"/>
</dbReference>
<name>A0A0E3SFD4_METBA</name>
<keyword evidence="2" id="KW-1185">Reference proteome</keyword>